<dbReference type="InterPro" id="IPR016161">
    <property type="entry name" value="Ald_DH/histidinol_DH"/>
</dbReference>
<comment type="similarity">
    <text evidence="1 6">Belongs to the aldehyde dehydrogenase family.</text>
</comment>
<dbReference type="InterPro" id="IPR016162">
    <property type="entry name" value="Ald_DH_N"/>
</dbReference>
<dbReference type="PANTHER" id="PTHR11699">
    <property type="entry name" value="ALDEHYDE DEHYDROGENASE-RELATED"/>
    <property type="match status" value="1"/>
</dbReference>
<name>A0A1V6T8T7_9EURO</name>
<evidence type="ECO:0000259" key="7">
    <source>
        <dbReference type="Pfam" id="PF00171"/>
    </source>
</evidence>
<dbReference type="SUPFAM" id="SSF53720">
    <property type="entry name" value="ALDH-like"/>
    <property type="match status" value="1"/>
</dbReference>
<evidence type="ECO:0000256" key="5">
    <source>
        <dbReference type="PROSITE-ProRule" id="PRU10007"/>
    </source>
</evidence>
<evidence type="ECO:0000256" key="6">
    <source>
        <dbReference type="RuleBase" id="RU003345"/>
    </source>
</evidence>
<dbReference type="EMBL" id="MLKD01000010">
    <property type="protein sequence ID" value="OQE22541.1"/>
    <property type="molecule type" value="Genomic_DNA"/>
</dbReference>
<dbReference type="InterPro" id="IPR029510">
    <property type="entry name" value="Ald_DH_CS_GLU"/>
</dbReference>
<accession>A0A1V6T8T7</accession>
<evidence type="ECO:0000313" key="8">
    <source>
        <dbReference type="EMBL" id="OQE22541.1"/>
    </source>
</evidence>
<evidence type="ECO:0000313" key="9">
    <source>
        <dbReference type="Proteomes" id="UP000191285"/>
    </source>
</evidence>
<gene>
    <name evidence="8" type="ORF">PENSTE_c010G01278</name>
</gene>
<reference evidence="9" key="1">
    <citation type="journal article" date="2017" name="Nat. Microbiol.">
        <title>Global analysis of biosynthetic gene clusters reveals vast potential of secondary metabolite production in Penicillium species.</title>
        <authorList>
            <person name="Nielsen J.C."/>
            <person name="Grijseels S."/>
            <person name="Prigent S."/>
            <person name="Ji B."/>
            <person name="Dainat J."/>
            <person name="Nielsen K.F."/>
            <person name="Frisvad J.C."/>
            <person name="Workman M."/>
            <person name="Nielsen J."/>
        </authorList>
    </citation>
    <scope>NUCLEOTIDE SEQUENCE [LARGE SCALE GENOMIC DNA]</scope>
    <source>
        <strain evidence="9">IBT 24891</strain>
    </source>
</reference>
<dbReference type="FunFam" id="3.40.309.10:FF:000012">
    <property type="entry name" value="Betaine aldehyde dehydrogenase"/>
    <property type="match status" value="1"/>
</dbReference>
<dbReference type="AlphaFoldDB" id="A0A1V6T8T7"/>
<dbReference type="InterPro" id="IPR015590">
    <property type="entry name" value="Aldehyde_DH_dom"/>
</dbReference>
<sequence length="462" mass="49779">MDLVNSPIPMDVNQLYLNGSYTSPHSTEFYSVFNPKDNSLVADRVSIADDIDVDNAVTFAEAAFRGPWGGFSAADRSGCFYRLVDLLEKQLTDILYLDSLTTGNPVSLIPNLQLPSLLCVCVAINPYNSPVASLFIKAAPCLATGNVLIVKPSEKSPLGSLAVASLFERAGFPPGVVQILTGDGRTGARLASHMRVRKISFTGSVATGKKIQVAAANSNLKRVTLELGGKSPAIVFEDADVKNAVNWAVNGILARTGQVCVAPSRIYVQRSISRKFIELYCEAMRDAAEEIGDPQVTTTKFGPLVDSEAFERVQSMINRAKNESTLVIGGSRIGDKGCFLEPTVFLHPNVDAEIYKKEVFGPVSGLKMFDSEEEVIELANDTEYGLMAGVFTRDINRAIRVAGKIESGTVGINCVSVVVNEGQMNVQAPFGGKKQSGTGREFGEYVLRSFTEPKTILINMAA</sequence>
<keyword evidence="2 6" id="KW-0560">Oxidoreductase</keyword>
<dbReference type="OrthoDB" id="310895at2759"/>
<feature type="domain" description="Aldehyde dehydrogenase" evidence="7">
    <location>
        <begin position="119"/>
        <end position="456"/>
    </location>
</feature>
<comment type="catalytic activity">
    <reaction evidence="4">
        <text>an aldehyde + NAD(+) + H2O = a carboxylate + NADH + 2 H(+)</text>
        <dbReference type="Rhea" id="RHEA:16185"/>
        <dbReference type="ChEBI" id="CHEBI:15377"/>
        <dbReference type="ChEBI" id="CHEBI:15378"/>
        <dbReference type="ChEBI" id="CHEBI:17478"/>
        <dbReference type="ChEBI" id="CHEBI:29067"/>
        <dbReference type="ChEBI" id="CHEBI:57540"/>
        <dbReference type="ChEBI" id="CHEBI:57945"/>
        <dbReference type="EC" id="1.2.1.3"/>
    </reaction>
</comment>
<proteinExistence type="inferred from homology"/>
<dbReference type="Gene3D" id="3.40.605.10">
    <property type="entry name" value="Aldehyde Dehydrogenase, Chain A, domain 1"/>
    <property type="match status" value="2"/>
</dbReference>
<dbReference type="Pfam" id="PF00171">
    <property type="entry name" value="Aldedh"/>
    <property type="match status" value="2"/>
</dbReference>
<dbReference type="STRING" id="303698.A0A1V6T8T7"/>
<protein>
    <recommendedName>
        <fullName evidence="3">aldehyde dehydrogenase (NAD(+))</fullName>
        <ecNumber evidence="3">1.2.1.3</ecNumber>
    </recommendedName>
</protein>
<dbReference type="Gene3D" id="3.40.309.10">
    <property type="entry name" value="Aldehyde Dehydrogenase, Chain A, domain 2"/>
    <property type="match status" value="1"/>
</dbReference>
<dbReference type="PROSITE" id="PS00070">
    <property type="entry name" value="ALDEHYDE_DEHYDR_CYS"/>
    <property type="match status" value="1"/>
</dbReference>
<dbReference type="InterPro" id="IPR016160">
    <property type="entry name" value="Ald_DH_CS_CYS"/>
</dbReference>
<dbReference type="PROSITE" id="PS00687">
    <property type="entry name" value="ALDEHYDE_DEHYDR_GLU"/>
    <property type="match status" value="1"/>
</dbReference>
<evidence type="ECO:0000256" key="1">
    <source>
        <dbReference type="ARBA" id="ARBA00009986"/>
    </source>
</evidence>
<comment type="caution">
    <text evidence="8">The sequence shown here is derived from an EMBL/GenBank/DDBJ whole genome shotgun (WGS) entry which is preliminary data.</text>
</comment>
<dbReference type="GO" id="GO:0004029">
    <property type="term" value="F:aldehyde dehydrogenase (NAD+) activity"/>
    <property type="evidence" value="ECO:0007669"/>
    <property type="project" value="UniProtKB-EC"/>
</dbReference>
<keyword evidence="9" id="KW-1185">Reference proteome</keyword>
<dbReference type="EC" id="1.2.1.3" evidence="3"/>
<feature type="domain" description="Aldehyde dehydrogenase" evidence="7">
    <location>
        <begin position="23"/>
        <end position="107"/>
    </location>
</feature>
<feature type="active site" evidence="5">
    <location>
        <position position="226"/>
    </location>
</feature>
<evidence type="ECO:0000256" key="2">
    <source>
        <dbReference type="ARBA" id="ARBA00023002"/>
    </source>
</evidence>
<dbReference type="Proteomes" id="UP000191285">
    <property type="component" value="Unassembled WGS sequence"/>
</dbReference>
<evidence type="ECO:0000256" key="3">
    <source>
        <dbReference type="ARBA" id="ARBA00024226"/>
    </source>
</evidence>
<evidence type="ECO:0000256" key="4">
    <source>
        <dbReference type="ARBA" id="ARBA00049194"/>
    </source>
</evidence>
<organism evidence="8 9">
    <name type="scientific">Penicillium steckii</name>
    <dbReference type="NCBI Taxonomy" id="303698"/>
    <lineage>
        <taxon>Eukaryota</taxon>
        <taxon>Fungi</taxon>
        <taxon>Dikarya</taxon>
        <taxon>Ascomycota</taxon>
        <taxon>Pezizomycotina</taxon>
        <taxon>Eurotiomycetes</taxon>
        <taxon>Eurotiomycetidae</taxon>
        <taxon>Eurotiales</taxon>
        <taxon>Aspergillaceae</taxon>
        <taxon>Penicillium</taxon>
    </lineage>
</organism>
<dbReference type="InterPro" id="IPR016163">
    <property type="entry name" value="Ald_DH_C"/>
</dbReference>